<evidence type="ECO:0000256" key="1">
    <source>
        <dbReference type="SAM" id="Phobius"/>
    </source>
</evidence>
<reference evidence="2 3" key="1">
    <citation type="submission" date="2019-08" db="EMBL/GenBank/DDBJ databases">
        <title>Sphingorhabdus soil sp. nov., isolated from arctic soil.</title>
        <authorList>
            <person name="Liu Y."/>
        </authorList>
    </citation>
    <scope>NUCLEOTIDE SEQUENCE [LARGE SCALE GENOMIC DNA]</scope>
    <source>
        <strain evidence="2 3">D-2Q-5-6</strain>
    </source>
</reference>
<feature type="transmembrane region" description="Helical" evidence="1">
    <location>
        <begin position="47"/>
        <end position="69"/>
    </location>
</feature>
<dbReference type="Proteomes" id="UP000321129">
    <property type="component" value="Unassembled WGS sequence"/>
</dbReference>
<evidence type="ECO:0000313" key="2">
    <source>
        <dbReference type="EMBL" id="TXC73259.1"/>
    </source>
</evidence>
<evidence type="ECO:0000313" key="3">
    <source>
        <dbReference type="Proteomes" id="UP000321129"/>
    </source>
</evidence>
<organism evidence="2 3">
    <name type="scientific">Flavisphingopyxis soli</name>
    <dbReference type="NCBI Taxonomy" id="2601267"/>
    <lineage>
        <taxon>Bacteria</taxon>
        <taxon>Pseudomonadati</taxon>
        <taxon>Pseudomonadota</taxon>
        <taxon>Alphaproteobacteria</taxon>
        <taxon>Sphingomonadales</taxon>
        <taxon>Sphingopyxidaceae</taxon>
        <taxon>Flavisphingopyxis</taxon>
    </lineage>
</organism>
<accession>A0A5C6UKG8</accession>
<gene>
    <name evidence="2" type="ORF">FSZ31_00385</name>
</gene>
<comment type="caution">
    <text evidence="2">The sequence shown here is derived from an EMBL/GenBank/DDBJ whole genome shotgun (WGS) entry which is preliminary data.</text>
</comment>
<keyword evidence="3" id="KW-1185">Reference proteome</keyword>
<dbReference type="AlphaFoldDB" id="A0A5C6UKG8"/>
<dbReference type="OrthoDB" id="7427024at2"/>
<dbReference type="EMBL" id="VOPY01000001">
    <property type="protein sequence ID" value="TXC73259.1"/>
    <property type="molecule type" value="Genomic_DNA"/>
</dbReference>
<keyword evidence="1" id="KW-1133">Transmembrane helix</keyword>
<sequence>MSFAKIDHWIGKTLFIPPIVKLCQLTRQTQFAVSRLFWFLAALDGLYRAQTLFGSILWGGISIVMMISAGWRADMPTRSSMVFRLLAAALFIADLLKAAATGELAGAEFWVFVLVAEYAAIIRTIPPRETAAPAASDQAASRP</sequence>
<name>A0A5C6UKG8_9SPHN</name>
<protein>
    <submittedName>
        <fullName evidence="2">Uncharacterized protein</fullName>
    </submittedName>
</protein>
<keyword evidence="1" id="KW-0812">Transmembrane</keyword>
<keyword evidence="1" id="KW-0472">Membrane</keyword>
<proteinExistence type="predicted"/>